<sequence length="151" mass="17052">MSTAIQMERLGSNPLHTRANTLPLDQMEQGQEQNMRPSEERDSASQERRVAITAWRLLNTIAILAVGSYKAATMNMVQTPGLTRVDWIVAAIWGLCAYWGGVIEQQVPTIAPWLFLRDFSGVVWFILQIPSKVVVSPLWYLAYFPYTCFSG</sequence>
<keyword evidence="1" id="KW-0812">Transmembrane</keyword>
<feature type="transmembrane region" description="Helical" evidence="1">
    <location>
        <begin position="81"/>
        <end position="101"/>
    </location>
</feature>
<gene>
    <name evidence="2" type="ORF">DFH08DRAFT_115860</name>
</gene>
<keyword evidence="1" id="KW-1133">Transmembrane helix</keyword>
<evidence type="ECO:0000256" key="1">
    <source>
        <dbReference type="SAM" id="Phobius"/>
    </source>
</evidence>
<dbReference type="AlphaFoldDB" id="A0AAD7A6S1"/>
<comment type="caution">
    <text evidence="2">The sequence shown here is derived from an EMBL/GenBank/DDBJ whole genome shotgun (WGS) entry which is preliminary data.</text>
</comment>
<feature type="transmembrane region" description="Helical" evidence="1">
    <location>
        <begin position="122"/>
        <end position="142"/>
    </location>
</feature>
<name>A0AAD7A6S1_9AGAR</name>
<reference evidence="2" key="1">
    <citation type="submission" date="2023-03" db="EMBL/GenBank/DDBJ databases">
        <title>Massive genome expansion in bonnet fungi (Mycena s.s.) driven by repeated elements and novel gene families across ecological guilds.</title>
        <authorList>
            <consortium name="Lawrence Berkeley National Laboratory"/>
            <person name="Harder C.B."/>
            <person name="Miyauchi S."/>
            <person name="Viragh M."/>
            <person name="Kuo A."/>
            <person name="Thoen E."/>
            <person name="Andreopoulos B."/>
            <person name="Lu D."/>
            <person name="Skrede I."/>
            <person name="Drula E."/>
            <person name="Henrissat B."/>
            <person name="Morin E."/>
            <person name="Kohler A."/>
            <person name="Barry K."/>
            <person name="LaButti K."/>
            <person name="Morin E."/>
            <person name="Salamov A."/>
            <person name="Lipzen A."/>
            <person name="Mereny Z."/>
            <person name="Hegedus B."/>
            <person name="Baldrian P."/>
            <person name="Stursova M."/>
            <person name="Weitz H."/>
            <person name="Taylor A."/>
            <person name="Grigoriev I.V."/>
            <person name="Nagy L.G."/>
            <person name="Martin F."/>
            <person name="Kauserud H."/>
        </authorList>
    </citation>
    <scope>NUCLEOTIDE SEQUENCE</scope>
    <source>
        <strain evidence="2">CBHHK002</strain>
    </source>
</reference>
<dbReference type="EMBL" id="JARIHO010000014">
    <property type="protein sequence ID" value="KAJ7350720.1"/>
    <property type="molecule type" value="Genomic_DNA"/>
</dbReference>
<protein>
    <submittedName>
        <fullName evidence="2">Uncharacterized protein</fullName>
    </submittedName>
</protein>
<evidence type="ECO:0000313" key="2">
    <source>
        <dbReference type="EMBL" id="KAJ7350720.1"/>
    </source>
</evidence>
<accession>A0AAD7A6S1</accession>
<proteinExistence type="predicted"/>
<evidence type="ECO:0000313" key="3">
    <source>
        <dbReference type="Proteomes" id="UP001218218"/>
    </source>
</evidence>
<keyword evidence="3" id="KW-1185">Reference proteome</keyword>
<organism evidence="2 3">
    <name type="scientific">Mycena albidolilacea</name>
    <dbReference type="NCBI Taxonomy" id="1033008"/>
    <lineage>
        <taxon>Eukaryota</taxon>
        <taxon>Fungi</taxon>
        <taxon>Dikarya</taxon>
        <taxon>Basidiomycota</taxon>
        <taxon>Agaricomycotina</taxon>
        <taxon>Agaricomycetes</taxon>
        <taxon>Agaricomycetidae</taxon>
        <taxon>Agaricales</taxon>
        <taxon>Marasmiineae</taxon>
        <taxon>Mycenaceae</taxon>
        <taxon>Mycena</taxon>
    </lineage>
</organism>
<dbReference type="Proteomes" id="UP001218218">
    <property type="component" value="Unassembled WGS sequence"/>
</dbReference>
<keyword evidence="1" id="KW-0472">Membrane</keyword>